<protein>
    <recommendedName>
        <fullName evidence="4">Pyrroloquinoline-quinone binding quinoprotein</fullName>
    </recommendedName>
</protein>
<dbReference type="Proteomes" id="UP001164965">
    <property type="component" value="Chromosome"/>
</dbReference>
<evidence type="ECO:0008006" key="4">
    <source>
        <dbReference type="Google" id="ProtNLM"/>
    </source>
</evidence>
<keyword evidence="1" id="KW-1133">Transmembrane helix</keyword>
<dbReference type="PROSITE" id="PS51318">
    <property type="entry name" value="TAT"/>
    <property type="match status" value="1"/>
</dbReference>
<dbReference type="SUPFAM" id="SSF50998">
    <property type="entry name" value="Quinoprotein alcohol dehydrogenase-like"/>
    <property type="match status" value="1"/>
</dbReference>
<proteinExistence type="predicted"/>
<feature type="transmembrane region" description="Helical" evidence="1">
    <location>
        <begin position="12"/>
        <end position="31"/>
    </location>
</feature>
<keyword evidence="1" id="KW-0812">Transmembrane</keyword>
<reference evidence="2" key="1">
    <citation type="submission" date="2022-10" db="EMBL/GenBank/DDBJ databases">
        <title>Rhodococcus sp.75.</title>
        <authorList>
            <person name="Sun M."/>
        </authorList>
    </citation>
    <scope>NUCLEOTIDE SEQUENCE</scope>
    <source>
        <strain evidence="2">75</strain>
    </source>
</reference>
<keyword evidence="3" id="KW-1185">Reference proteome</keyword>
<evidence type="ECO:0000313" key="2">
    <source>
        <dbReference type="EMBL" id="UZJ23938.1"/>
    </source>
</evidence>
<evidence type="ECO:0000256" key="1">
    <source>
        <dbReference type="SAM" id="Phobius"/>
    </source>
</evidence>
<dbReference type="InterPro" id="IPR006311">
    <property type="entry name" value="TAT_signal"/>
</dbReference>
<organism evidence="2 3">
    <name type="scientific">Rhodococcus antarcticus</name>
    <dbReference type="NCBI Taxonomy" id="2987751"/>
    <lineage>
        <taxon>Bacteria</taxon>
        <taxon>Bacillati</taxon>
        <taxon>Actinomycetota</taxon>
        <taxon>Actinomycetes</taxon>
        <taxon>Mycobacteriales</taxon>
        <taxon>Nocardiaceae</taxon>
        <taxon>Rhodococcus</taxon>
    </lineage>
</organism>
<accession>A0ABY6NY72</accession>
<gene>
    <name evidence="2" type="ORF">RHODO2019_12175</name>
</gene>
<name>A0ABY6NY72_9NOCA</name>
<keyword evidence="1" id="KW-0472">Membrane</keyword>
<dbReference type="EMBL" id="CP110615">
    <property type="protein sequence ID" value="UZJ23938.1"/>
    <property type="molecule type" value="Genomic_DNA"/>
</dbReference>
<dbReference type="InterPro" id="IPR011047">
    <property type="entry name" value="Quinoprotein_ADH-like_sf"/>
</dbReference>
<evidence type="ECO:0000313" key="3">
    <source>
        <dbReference type="Proteomes" id="UP001164965"/>
    </source>
</evidence>
<sequence length="407" mass="40718">MLAPERRSRRDLLAATAIVVVVAVAAAVVWVRSDARATTSITAASPLSALVPAAASPTTLTPLWTAPSAATRIPAVAAGAVVTGDGSGVQGRDPSTGAVVWSYTRDLALCAVAAEWSRAVAVYRDGQGCSQVTSLEGATGERGPQRSSEADDAVSLTGDGTYLASVGSTRLEVWRSDLVRTLEYGRVDQLISPGFQPRSGCTLRSAASVPARLTVVETCPGDAADRLTLLDPAPADAAKPEIRASVLLPSSGARVLAVTATEEAVLLPEADGGPQVAVYSGSGVLVSQEPVPLTAADLAALTSSPVLPTVATGAVTVVTVGATALALGSSDLALRWSTAGVLGAGTLVGGALLVPTDGAVTELDPTTGTVGRAVPVDRGGWTGPVQLATAGPVLLEQRGPTLAALGS</sequence>
<dbReference type="RefSeq" id="WP_265382046.1">
    <property type="nucleotide sequence ID" value="NZ_CP110615.1"/>
</dbReference>